<dbReference type="PANTHER" id="PTHR31435">
    <property type="entry name" value="PROTEIN NATD1"/>
    <property type="match status" value="1"/>
</dbReference>
<gene>
    <name evidence="2" type="ORF">H3Z74_20855</name>
</gene>
<evidence type="ECO:0000313" key="3">
    <source>
        <dbReference type="Proteomes" id="UP000516148"/>
    </source>
</evidence>
<dbReference type="Gene3D" id="3.40.630.30">
    <property type="match status" value="1"/>
</dbReference>
<dbReference type="PROSITE" id="PS51729">
    <property type="entry name" value="GNAT_YJDJ"/>
    <property type="match status" value="1"/>
</dbReference>
<dbReference type="GO" id="GO:0016740">
    <property type="term" value="F:transferase activity"/>
    <property type="evidence" value="ECO:0007669"/>
    <property type="project" value="UniProtKB-KW"/>
</dbReference>
<name>A0A7H0LHE8_9SPHN</name>
<dbReference type="EMBL" id="CP061038">
    <property type="protein sequence ID" value="QNQ09101.1"/>
    <property type="molecule type" value="Genomic_DNA"/>
</dbReference>
<dbReference type="Proteomes" id="UP000516148">
    <property type="component" value="Chromosome"/>
</dbReference>
<accession>A0A7H0LHE8</accession>
<keyword evidence="3" id="KW-1185">Reference proteome</keyword>
<dbReference type="InterPro" id="IPR031165">
    <property type="entry name" value="GNAT_YJDJ"/>
</dbReference>
<sequence length="93" mass="10339">MAEIVNNTAKQRYELHQDDALAIAAYERRGDVVVFTHTVVPGALQGKGIASRLIKHALDDVRAQGLKIDPRCEFVTAYLERHPEERDLLADAG</sequence>
<evidence type="ECO:0000313" key="2">
    <source>
        <dbReference type="EMBL" id="QNQ09101.1"/>
    </source>
</evidence>
<reference evidence="2 3" key="1">
    <citation type="submission" date="2020-09" db="EMBL/GenBank/DDBJ databases">
        <title>Sphingomonas sp., a new species isolated from pork steak.</title>
        <authorList>
            <person name="Heidler von Heilborn D."/>
        </authorList>
    </citation>
    <scope>NUCLEOTIDE SEQUENCE [LARGE SCALE GENOMIC DNA]</scope>
    <source>
        <strain evidence="3">S8-3T</strain>
    </source>
</reference>
<feature type="domain" description="N-acetyltransferase" evidence="1">
    <location>
        <begin position="5"/>
        <end position="90"/>
    </location>
</feature>
<proteinExistence type="predicted"/>
<dbReference type="InterPro" id="IPR045057">
    <property type="entry name" value="Gcn5-rel_NAT"/>
</dbReference>
<dbReference type="KEGG" id="spap:H3Z74_20855"/>
<dbReference type="PANTHER" id="PTHR31435:SF10">
    <property type="entry name" value="BSR4717 PROTEIN"/>
    <property type="match status" value="1"/>
</dbReference>
<keyword evidence="2" id="KW-0808">Transferase</keyword>
<dbReference type="InterPro" id="IPR016181">
    <property type="entry name" value="Acyl_CoA_acyltransferase"/>
</dbReference>
<dbReference type="CDD" id="cd04301">
    <property type="entry name" value="NAT_SF"/>
    <property type="match status" value="1"/>
</dbReference>
<dbReference type="Pfam" id="PF14542">
    <property type="entry name" value="Acetyltransf_CG"/>
    <property type="match status" value="1"/>
</dbReference>
<evidence type="ECO:0000259" key="1">
    <source>
        <dbReference type="PROSITE" id="PS51729"/>
    </source>
</evidence>
<dbReference type="AlphaFoldDB" id="A0A7H0LHE8"/>
<organism evidence="2 3">
    <name type="scientific">Sphingomonas alpina</name>
    <dbReference type="NCBI Taxonomy" id="653931"/>
    <lineage>
        <taxon>Bacteria</taxon>
        <taxon>Pseudomonadati</taxon>
        <taxon>Pseudomonadota</taxon>
        <taxon>Alphaproteobacteria</taxon>
        <taxon>Sphingomonadales</taxon>
        <taxon>Sphingomonadaceae</taxon>
        <taxon>Sphingomonas</taxon>
    </lineage>
</organism>
<protein>
    <submittedName>
        <fullName evidence="2">N-acetyltransferase</fullName>
    </submittedName>
</protein>
<dbReference type="RefSeq" id="WP_187761424.1">
    <property type="nucleotide sequence ID" value="NZ_CP061038.1"/>
</dbReference>
<dbReference type="SUPFAM" id="SSF55729">
    <property type="entry name" value="Acyl-CoA N-acyltransferases (Nat)"/>
    <property type="match status" value="1"/>
</dbReference>